<organism evidence="3 4">
    <name type="scientific">Triparma verrucosa</name>
    <dbReference type="NCBI Taxonomy" id="1606542"/>
    <lineage>
        <taxon>Eukaryota</taxon>
        <taxon>Sar</taxon>
        <taxon>Stramenopiles</taxon>
        <taxon>Ochrophyta</taxon>
        <taxon>Bolidophyceae</taxon>
        <taxon>Parmales</taxon>
        <taxon>Triparmaceae</taxon>
        <taxon>Triparma</taxon>
    </lineage>
</organism>
<keyword evidence="2" id="KW-0812">Transmembrane</keyword>
<reference evidence="4" key="1">
    <citation type="journal article" date="2023" name="Commun. Biol.">
        <title>Genome analysis of Parmales, the sister group of diatoms, reveals the evolutionary specialization of diatoms from phago-mixotrophs to photoautotrophs.</title>
        <authorList>
            <person name="Ban H."/>
            <person name="Sato S."/>
            <person name="Yoshikawa S."/>
            <person name="Yamada K."/>
            <person name="Nakamura Y."/>
            <person name="Ichinomiya M."/>
            <person name="Sato N."/>
            <person name="Blanc-Mathieu R."/>
            <person name="Endo H."/>
            <person name="Kuwata A."/>
            <person name="Ogata H."/>
        </authorList>
    </citation>
    <scope>NUCLEOTIDE SEQUENCE [LARGE SCALE GENOMIC DNA]</scope>
    <source>
        <strain evidence="4">NIES 3699</strain>
    </source>
</reference>
<dbReference type="AlphaFoldDB" id="A0A9W7EIB9"/>
<dbReference type="Proteomes" id="UP001165160">
    <property type="component" value="Unassembled WGS sequence"/>
</dbReference>
<feature type="transmembrane region" description="Helical" evidence="2">
    <location>
        <begin position="206"/>
        <end position="226"/>
    </location>
</feature>
<evidence type="ECO:0000256" key="1">
    <source>
        <dbReference type="SAM" id="MobiDB-lite"/>
    </source>
</evidence>
<evidence type="ECO:0000256" key="2">
    <source>
        <dbReference type="SAM" id="Phobius"/>
    </source>
</evidence>
<gene>
    <name evidence="3" type="ORF">TrVE_jg12959</name>
</gene>
<dbReference type="EMBL" id="BRXX01000011">
    <property type="protein sequence ID" value="GMH82054.1"/>
    <property type="molecule type" value="Genomic_DNA"/>
</dbReference>
<comment type="caution">
    <text evidence="3">The sequence shown here is derived from an EMBL/GenBank/DDBJ whole genome shotgun (WGS) entry which is preliminary data.</text>
</comment>
<feature type="transmembrane region" description="Helical" evidence="2">
    <location>
        <begin position="247"/>
        <end position="273"/>
    </location>
</feature>
<sequence>MPSFPTTSQQALCPDASTNIVWETHGESVIDCMTSCTPLSKNCADGDKVSITYSPHILCNSEEDEEDLCQCDVFHNGADCKTHFIDVYPAASTAYAAIFMLVFLFLWVFCANEIYKHLTELDESAKKSVAAAAAKGQENLRRRSSSVQFSRPKSMGKTTFVSGFFQPKRVRFLVIFCCFLGSFLRFIYLFNITFRICYEGTICSALVFEPANVFLICAALLTVMFWKKMGMMFKKGINRSNQYEDDVRFFQIFGFYFVFQFTMIIVQSAAAAIGVDVSSLYDISLIISAIYISLLVIGSVKFGMTLLRLLKGPKTGTGNMPPSADAKAKTWKKIRKVVMMLAFTVPGATLYMISLAVYLIAGLRGDVDTWLPMQYVFRFLECVIIWGLCSCLVHRKPGSGDKKTLSSQKSSTAGGASTGSSFQIRGFSGIGGGKEKSKKNVDKNITIIEESIAEGAIDEESIETHMV</sequence>
<feature type="transmembrane region" description="Helical" evidence="2">
    <location>
        <begin position="337"/>
        <end position="363"/>
    </location>
</feature>
<protein>
    <submittedName>
        <fullName evidence="3">Uncharacterized protein</fullName>
    </submittedName>
</protein>
<proteinExistence type="predicted"/>
<keyword evidence="2" id="KW-1133">Transmembrane helix</keyword>
<feature type="transmembrane region" description="Helical" evidence="2">
    <location>
        <begin position="94"/>
        <end position="115"/>
    </location>
</feature>
<accession>A0A9W7EIB9</accession>
<evidence type="ECO:0000313" key="3">
    <source>
        <dbReference type="EMBL" id="GMH82054.1"/>
    </source>
</evidence>
<feature type="transmembrane region" description="Helical" evidence="2">
    <location>
        <begin position="285"/>
        <end position="310"/>
    </location>
</feature>
<feature type="compositionally biased region" description="Low complexity" evidence="1">
    <location>
        <begin position="406"/>
        <end position="420"/>
    </location>
</feature>
<name>A0A9W7EIB9_9STRA</name>
<keyword evidence="2" id="KW-0472">Membrane</keyword>
<feature type="region of interest" description="Disordered" evidence="1">
    <location>
        <begin position="398"/>
        <end position="420"/>
    </location>
</feature>
<keyword evidence="4" id="KW-1185">Reference proteome</keyword>
<feature type="transmembrane region" description="Helical" evidence="2">
    <location>
        <begin position="172"/>
        <end position="194"/>
    </location>
</feature>
<feature type="transmembrane region" description="Helical" evidence="2">
    <location>
        <begin position="375"/>
        <end position="393"/>
    </location>
</feature>
<evidence type="ECO:0000313" key="4">
    <source>
        <dbReference type="Proteomes" id="UP001165160"/>
    </source>
</evidence>